<name>A0A5C3L399_COPMA</name>
<dbReference type="InterPro" id="IPR050747">
    <property type="entry name" value="Mitochondrial_chaperone_BCS1"/>
</dbReference>
<dbReference type="OrthoDB" id="10251412at2759"/>
<evidence type="ECO:0000256" key="1">
    <source>
        <dbReference type="ARBA" id="ARBA00004434"/>
    </source>
</evidence>
<keyword evidence="10" id="KW-0472">Membrane</keyword>
<proteinExistence type="inferred from homology"/>
<dbReference type="Pfam" id="PF08740">
    <property type="entry name" value="BCS1_N"/>
    <property type="match status" value="1"/>
</dbReference>
<evidence type="ECO:0000256" key="9">
    <source>
        <dbReference type="ARBA" id="ARBA00023128"/>
    </source>
</evidence>
<dbReference type="InterPro" id="IPR003959">
    <property type="entry name" value="ATPase_AAA_core"/>
</dbReference>
<keyword evidence="9" id="KW-0496">Mitochondrion</keyword>
<evidence type="ECO:0000256" key="4">
    <source>
        <dbReference type="ARBA" id="ARBA00022741"/>
    </source>
</evidence>
<dbReference type="InterPro" id="IPR014851">
    <property type="entry name" value="BCS1_N"/>
</dbReference>
<dbReference type="InterPro" id="IPR057495">
    <property type="entry name" value="AAA_lid_BCS1"/>
</dbReference>
<comment type="catalytic activity">
    <reaction evidence="11">
        <text>ATP + H2O = ADP + phosphate + H(+)</text>
        <dbReference type="Rhea" id="RHEA:13065"/>
        <dbReference type="ChEBI" id="CHEBI:15377"/>
        <dbReference type="ChEBI" id="CHEBI:15378"/>
        <dbReference type="ChEBI" id="CHEBI:30616"/>
        <dbReference type="ChEBI" id="CHEBI:43474"/>
        <dbReference type="ChEBI" id="CHEBI:456216"/>
    </reaction>
    <physiologicalReaction direction="left-to-right" evidence="11">
        <dbReference type="Rhea" id="RHEA:13066"/>
    </physiologicalReaction>
</comment>
<dbReference type="AlphaFoldDB" id="A0A5C3L399"/>
<reference evidence="15 16" key="1">
    <citation type="journal article" date="2019" name="Nat. Ecol. Evol.">
        <title>Megaphylogeny resolves global patterns of mushroom evolution.</title>
        <authorList>
            <person name="Varga T."/>
            <person name="Krizsan K."/>
            <person name="Foldi C."/>
            <person name="Dima B."/>
            <person name="Sanchez-Garcia M."/>
            <person name="Sanchez-Ramirez S."/>
            <person name="Szollosi G.J."/>
            <person name="Szarkandi J.G."/>
            <person name="Papp V."/>
            <person name="Albert L."/>
            <person name="Andreopoulos W."/>
            <person name="Angelini C."/>
            <person name="Antonin V."/>
            <person name="Barry K.W."/>
            <person name="Bougher N.L."/>
            <person name="Buchanan P."/>
            <person name="Buyck B."/>
            <person name="Bense V."/>
            <person name="Catcheside P."/>
            <person name="Chovatia M."/>
            <person name="Cooper J."/>
            <person name="Damon W."/>
            <person name="Desjardin D."/>
            <person name="Finy P."/>
            <person name="Geml J."/>
            <person name="Haridas S."/>
            <person name="Hughes K."/>
            <person name="Justo A."/>
            <person name="Karasinski D."/>
            <person name="Kautmanova I."/>
            <person name="Kiss B."/>
            <person name="Kocsube S."/>
            <person name="Kotiranta H."/>
            <person name="LaButti K.M."/>
            <person name="Lechner B.E."/>
            <person name="Liimatainen K."/>
            <person name="Lipzen A."/>
            <person name="Lukacs Z."/>
            <person name="Mihaltcheva S."/>
            <person name="Morgado L.N."/>
            <person name="Niskanen T."/>
            <person name="Noordeloos M.E."/>
            <person name="Ohm R.A."/>
            <person name="Ortiz-Santana B."/>
            <person name="Ovrebo C."/>
            <person name="Racz N."/>
            <person name="Riley R."/>
            <person name="Savchenko A."/>
            <person name="Shiryaev A."/>
            <person name="Soop K."/>
            <person name="Spirin V."/>
            <person name="Szebenyi C."/>
            <person name="Tomsovsky M."/>
            <person name="Tulloss R.E."/>
            <person name="Uehling J."/>
            <person name="Grigoriev I.V."/>
            <person name="Vagvolgyi C."/>
            <person name="Papp T."/>
            <person name="Martin F.M."/>
            <person name="Miettinen O."/>
            <person name="Hibbett D.S."/>
            <person name="Nagy L.G."/>
        </authorList>
    </citation>
    <scope>NUCLEOTIDE SEQUENCE [LARGE SCALE GENOMIC DNA]</scope>
    <source>
        <strain evidence="15 16">CBS 121175</strain>
    </source>
</reference>
<evidence type="ECO:0000259" key="13">
    <source>
        <dbReference type="SMART" id="SM00382"/>
    </source>
</evidence>
<dbReference type="GO" id="GO:0005743">
    <property type="term" value="C:mitochondrial inner membrane"/>
    <property type="evidence" value="ECO:0007669"/>
    <property type="project" value="UniProtKB-SubCell"/>
</dbReference>
<feature type="domain" description="AAA+ ATPase" evidence="13">
    <location>
        <begin position="264"/>
        <end position="404"/>
    </location>
</feature>
<keyword evidence="6 15" id="KW-0378">Hydrolase</keyword>
<keyword evidence="5" id="KW-0999">Mitochondrion inner membrane</keyword>
<sequence>MEEFDEWTSLFSSSMTQVVGLTGIASMLSGSKPSISGTFMLLVVGLLIEAGRRLFPWVYKRFQIQISVTAQFHEGDPAYDWIVLFLTTEKVWRRARDFQVTAKSSRRRWGIGSKIPNQISEDEHAEYVPTFASTLPQLFRWDGYWVESKSNRYGPYQVEHPITGEMSAGASIYLKIFTRDITVLSKFVETARLRYIEINKPHVIVHICDKPEYGSKSTWTDVKSKTRRRLDSIVLEDNVLEMLLSDAREFIAMEQWYKDSGIPHKRGYLLHGPPGTGKTSTIYALASELTMEIYTLSLASTFVDDSFLQRAVSTIPKKSIFIIEDIDCAFPSREEEEEERNKEFNYYGESKAKVTLSGLLNVLDGVGSEEGSLFFATTNYVDKLDAALVRPGRIDVKAEYKLATKAQAVALFIRFYPHKHVKLEDAVTSTESSSFTLPEKAETFDQAIDRLANTFAESVPEHEFTAAELQGYLLHYKLEPKKAVQNVVDWVSRERTLREEKEKREQERKEAKAKSKSKLDHNSYASDETGLGVCLPHSLLGVKLPVGDKPPAEGGEEKNSDAQILGPEPESIQPHLVWTLF</sequence>
<dbReference type="InterPro" id="IPR027417">
    <property type="entry name" value="P-loop_NTPase"/>
</dbReference>
<dbReference type="PANTHER" id="PTHR23070">
    <property type="entry name" value="BCS1 AAA-TYPE ATPASE"/>
    <property type="match status" value="1"/>
</dbReference>
<evidence type="ECO:0000313" key="16">
    <source>
        <dbReference type="Proteomes" id="UP000307440"/>
    </source>
</evidence>
<evidence type="ECO:0000259" key="14">
    <source>
        <dbReference type="SMART" id="SM01024"/>
    </source>
</evidence>
<accession>A0A5C3L399</accession>
<dbReference type="EMBL" id="ML210166">
    <property type="protein sequence ID" value="TFK27225.1"/>
    <property type="molecule type" value="Genomic_DNA"/>
</dbReference>
<dbReference type="Pfam" id="PF00004">
    <property type="entry name" value="AAA"/>
    <property type="match status" value="1"/>
</dbReference>
<evidence type="ECO:0000256" key="6">
    <source>
        <dbReference type="ARBA" id="ARBA00022801"/>
    </source>
</evidence>
<dbReference type="InterPro" id="IPR003593">
    <property type="entry name" value="AAA+_ATPase"/>
</dbReference>
<keyword evidence="4" id="KW-0547">Nucleotide-binding</keyword>
<evidence type="ECO:0000256" key="7">
    <source>
        <dbReference type="ARBA" id="ARBA00022840"/>
    </source>
</evidence>
<comment type="subcellular location">
    <subcellularLocation>
        <location evidence="1">Mitochondrion inner membrane</location>
        <topology evidence="1">Single-pass membrane protein</topology>
    </subcellularLocation>
</comment>
<organism evidence="15 16">
    <name type="scientific">Coprinopsis marcescibilis</name>
    <name type="common">Agaric fungus</name>
    <name type="synonym">Psathyrella marcescibilis</name>
    <dbReference type="NCBI Taxonomy" id="230819"/>
    <lineage>
        <taxon>Eukaryota</taxon>
        <taxon>Fungi</taxon>
        <taxon>Dikarya</taxon>
        <taxon>Basidiomycota</taxon>
        <taxon>Agaricomycotina</taxon>
        <taxon>Agaricomycetes</taxon>
        <taxon>Agaricomycetidae</taxon>
        <taxon>Agaricales</taxon>
        <taxon>Agaricineae</taxon>
        <taxon>Psathyrellaceae</taxon>
        <taxon>Coprinopsis</taxon>
    </lineage>
</organism>
<protein>
    <submittedName>
        <fullName evidence="15">P-loop containing nucleoside triphosphate hydrolase protein</fullName>
    </submittedName>
</protein>
<evidence type="ECO:0000256" key="11">
    <source>
        <dbReference type="ARBA" id="ARBA00048778"/>
    </source>
</evidence>
<feature type="compositionally biased region" description="Basic and acidic residues" evidence="12">
    <location>
        <begin position="497"/>
        <end position="521"/>
    </location>
</feature>
<keyword evidence="3" id="KW-0812">Transmembrane</keyword>
<feature type="region of interest" description="Disordered" evidence="12">
    <location>
        <begin position="544"/>
        <end position="570"/>
    </location>
</feature>
<gene>
    <name evidence="15" type="ORF">FA15DRAFT_614154</name>
</gene>
<dbReference type="SMART" id="SM01024">
    <property type="entry name" value="BCS1_N"/>
    <property type="match status" value="1"/>
</dbReference>
<dbReference type="GO" id="GO:0016887">
    <property type="term" value="F:ATP hydrolysis activity"/>
    <property type="evidence" value="ECO:0007669"/>
    <property type="project" value="InterPro"/>
</dbReference>
<evidence type="ECO:0000256" key="8">
    <source>
        <dbReference type="ARBA" id="ARBA00022989"/>
    </source>
</evidence>
<evidence type="ECO:0000256" key="10">
    <source>
        <dbReference type="ARBA" id="ARBA00023136"/>
    </source>
</evidence>
<evidence type="ECO:0000256" key="2">
    <source>
        <dbReference type="ARBA" id="ARBA00007448"/>
    </source>
</evidence>
<evidence type="ECO:0000256" key="5">
    <source>
        <dbReference type="ARBA" id="ARBA00022792"/>
    </source>
</evidence>
<feature type="domain" description="BCS1 N-terminal" evidence="14">
    <location>
        <begin position="42"/>
        <end position="233"/>
    </location>
</feature>
<dbReference type="GO" id="GO:0005524">
    <property type="term" value="F:ATP binding"/>
    <property type="evidence" value="ECO:0007669"/>
    <property type="project" value="UniProtKB-KW"/>
</dbReference>
<dbReference type="STRING" id="230819.A0A5C3L399"/>
<dbReference type="SUPFAM" id="SSF52540">
    <property type="entry name" value="P-loop containing nucleoside triphosphate hydrolases"/>
    <property type="match status" value="1"/>
</dbReference>
<evidence type="ECO:0000256" key="12">
    <source>
        <dbReference type="SAM" id="MobiDB-lite"/>
    </source>
</evidence>
<dbReference type="SMART" id="SM00382">
    <property type="entry name" value="AAA"/>
    <property type="match status" value="1"/>
</dbReference>
<comment type="similarity">
    <text evidence="2">Belongs to the AAA ATPase family. BCS1 subfamily.</text>
</comment>
<evidence type="ECO:0000313" key="15">
    <source>
        <dbReference type="EMBL" id="TFK27225.1"/>
    </source>
</evidence>
<evidence type="ECO:0000256" key="3">
    <source>
        <dbReference type="ARBA" id="ARBA00022692"/>
    </source>
</evidence>
<keyword evidence="16" id="KW-1185">Reference proteome</keyword>
<keyword evidence="8" id="KW-1133">Transmembrane helix</keyword>
<dbReference type="Gene3D" id="3.40.50.300">
    <property type="entry name" value="P-loop containing nucleotide triphosphate hydrolases"/>
    <property type="match status" value="1"/>
</dbReference>
<dbReference type="Proteomes" id="UP000307440">
    <property type="component" value="Unassembled WGS sequence"/>
</dbReference>
<feature type="region of interest" description="Disordered" evidence="12">
    <location>
        <begin position="497"/>
        <end position="527"/>
    </location>
</feature>
<keyword evidence="7" id="KW-0067">ATP-binding</keyword>
<dbReference type="Pfam" id="PF25426">
    <property type="entry name" value="AAA_lid_BCS1"/>
    <property type="match status" value="1"/>
</dbReference>